<dbReference type="Proteomes" id="UP001596250">
    <property type="component" value="Unassembled WGS sequence"/>
</dbReference>
<dbReference type="GO" id="GO:0017168">
    <property type="term" value="F:5-oxoprolinase (ATP-hydrolyzing) activity"/>
    <property type="evidence" value="ECO:0007669"/>
    <property type="project" value="UniProtKB-EC"/>
</dbReference>
<feature type="domain" description="Carboxyltransferase" evidence="4">
    <location>
        <begin position="6"/>
        <end position="216"/>
    </location>
</feature>
<dbReference type="SUPFAM" id="SSF160467">
    <property type="entry name" value="PH0987 N-terminal domain-like"/>
    <property type="match status" value="1"/>
</dbReference>
<proteinExistence type="predicted"/>
<keyword evidence="1" id="KW-0547">Nucleotide-binding</keyword>
<keyword evidence="2 5" id="KW-0378">Hydrolase</keyword>
<dbReference type="InterPro" id="IPR029000">
    <property type="entry name" value="Cyclophilin-like_dom_sf"/>
</dbReference>
<dbReference type="Gene3D" id="3.30.1360.40">
    <property type="match status" value="1"/>
</dbReference>
<keyword evidence="6" id="KW-1185">Reference proteome</keyword>
<dbReference type="EC" id="3.5.2.9" evidence="5"/>
<sequence>MKSLSIELFPLAENAAVIYFNSQQQVNLLPMMQQFQARIEREPFYGYEEMTTAYMSAALYYDPMKVWDISRGELPSTWVMKWIDERFRSMHFHEGGSSSRLIEIPVCYGGTWGPDLEEAANGLRIGRQELIERHCGPTYTVQMIGFAPGFPYLQGLDPSLAVPRKSVPRKTVAAGSVGIGGGQTGIYPLELPGGWNVIGRTPLRLFMPEMNPPVLIQAGDQIRFVPIDEAQYWKLKQGGE</sequence>
<dbReference type="EMBL" id="JBHSQV010000034">
    <property type="protein sequence ID" value="MFC5985918.1"/>
    <property type="molecule type" value="Genomic_DNA"/>
</dbReference>
<dbReference type="PANTHER" id="PTHR34698">
    <property type="entry name" value="5-OXOPROLINASE SUBUNIT B"/>
    <property type="match status" value="1"/>
</dbReference>
<evidence type="ECO:0000313" key="6">
    <source>
        <dbReference type="Proteomes" id="UP001596250"/>
    </source>
</evidence>
<name>A0ABW1IM30_9BACL</name>
<evidence type="ECO:0000256" key="3">
    <source>
        <dbReference type="ARBA" id="ARBA00022840"/>
    </source>
</evidence>
<dbReference type="RefSeq" id="WP_379893214.1">
    <property type="nucleotide sequence ID" value="NZ_CBCSCT010000019.1"/>
</dbReference>
<evidence type="ECO:0000256" key="2">
    <source>
        <dbReference type="ARBA" id="ARBA00022801"/>
    </source>
</evidence>
<protein>
    <submittedName>
        <fullName evidence="5">5-oxoprolinase subunit PxpB</fullName>
        <ecNumber evidence="5">3.5.2.9</ecNumber>
    </submittedName>
</protein>
<dbReference type="SMART" id="SM00796">
    <property type="entry name" value="AHS1"/>
    <property type="match status" value="1"/>
</dbReference>
<evidence type="ECO:0000313" key="5">
    <source>
        <dbReference type="EMBL" id="MFC5985918.1"/>
    </source>
</evidence>
<comment type="caution">
    <text evidence="5">The sequence shown here is derived from an EMBL/GenBank/DDBJ whole genome shotgun (WGS) entry which is preliminary data.</text>
</comment>
<reference evidence="6" key="1">
    <citation type="journal article" date="2019" name="Int. J. Syst. Evol. Microbiol.">
        <title>The Global Catalogue of Microorganisms (GCM) 10K type strain sequencing project: providing services to taxonomists for standard genome sequencing and annotation.</title>
        <authorList>
            <consortium name="The Broad Institute Genomics Platform"/>
            <consortium name="The Broad Institute Genome Sequencing Center for Infectious Disease"/>
            <person name="Wu L."/>
            <person name="Ma J."/>
        </authorList>
    </citation>
    <scope>NUCLEOTIDE SEQUENCE [LARGE SCALE GENOMIC DNA]</scope>
    <source>
        <strain evidence="6">CCM 8749</strain>
    </source>
</reference>
<evidence type="ECO:0000256" key="1">
    <source>
        <dbReference type="ARBA" id="ARBA00022741"/>
    </source>
</evidence>
<dbReference type="NCBIfam" id="TIGR00370">
    <property type="entry name" value="5-oxoprolinase subunit PxpB"/>
    <property type="match status" value="1"/>
</dbReference>
<accession>A0ABW1IM30</accession>
<evidence type="ECO:0000259" key="4">
    <source>
        <dbReference type="SMART" id="SM00796"/>
    </source>
</evidence>
<keyword evidence="3" id="KW-0067">ATP-binding</keyword>
<dbReference type="Gene3D" id="2.40.100.10">
    <property type="entry name" value="Cyclophilin-like"/>
    <property type="match status" value="1"/>
</dbReference>
<gene>
    <name evidence="5" type="primary">pxpB</name>
    <name evidence="5" type="ORF">ACFPXP_05665</name>
</gene>
<organism evidence="5 6">
    <name type="scientific">Marinicrinis lubricantis</name>
    <dbReference type="NCBI Taxonomy" id="2086470"/>
    <lineage>
        <taxon>Bacteria</taxon>
        <taxon>Bacillati</taxon>
        <taxon>Bacillota</taxon>
        <taxon>Bacilli</taxon>
        <taxon>Bacillales</taxon>
        <taxon>Paenibacillaceae</taxon>
    </lineage>
</organism>
<dbReference type="Pfam" id="PF02682">
    <property type="entry name" value="CT_C_D"/>
    <property type="match status" value="1"/>
</dbReference>
<dbReference type="PANTHER" id="PTHR34698:SF2">
    <property type="entry name" value="5-OXOPROLINASE SUBUNIT B"/>
    <property type="match status" value="1"/>
</dbReference>
<dbReference type="InterPro" id="IPR010016">
    <property type="entry name" value="PxpB"/>
</dbReference>
<dbReference type="SUPFAM" id="SSF50891">
    <property type="entry name" value="Cyclophilin-like"/>
    <property type="match status" value="1"/>
</dbReference>
<dbReference type="InterPro" id="IPR003833">
    <property type="entry name" value="CT_C_D"/>
</dbReference>